<keyword evidence="3" id="KW-1185">Reference proteome</keyword>
<sequence length="71" mass="7474">MVPVQMVPPMPSVPPPPTSRCSLSQLVSPEDFLPPFDLEAPSSSTLTPTAACQSIQSGRLAPPSCRGLRVD</sequence>
<name>A0ABU7DV34_9TELE</name>
<comment type="caution">
    <text evidence="2">The sequence shown here is derived from an EMBL/GenBank/DDBJ whole genome shotgun (WGS) entry which is preliminary data.</text>
</comment>
<proteinExistence type="predicted"/>
<dbReference type="EMBL" id="JAHUTJ010036773">
    <property type="protein sequence ID" value="MED6278918.1"/>
    <property type="molecule type" value="Genomic_DNA"/>
</dbReference>
<evidence type="ECO:0000313" key="2">
    <source>
        <dbReference type="EMBL" id="MED6278918.1"/>
    </source>
</evidence>
<accession>A0ABU7DV34</accession>
<dbReference type="Proteomes" id="UP001352852">
    <property type="component" value="Unassembled WGS sequence"/>
</dbReference>
<gene>
    <name evidence="2" type="ORF">CHARACLAT_028992</name>
</gene>
<evidence type="ECO:0000256" key="1">
    <source>
        <dbReference type="SAM" id="MobiDB-lite"/>
    </source>
</evidence>
<protein>
    <submittedName>
        <fullName evidence="2">Uncharacterized protein</fullName>
    </submittedName>
</protein>
<feature type="region of interest" description="Disordered" evidence="1">
    <location>
        <begin position="1"/>
        <end position="23"/>
    </location>
</feature>
<organism evidence="2 3">
    <name type="scientific">Characodon lateralis</name>
    <dbReference type="NCBI Taxonomy" id="208331"/>
    <lineage>
        <taxon>Eukaryota</taxon>
        <taxon>Metazoa</taxon>
        <taxon>Chordata</taxon>
        <taxon>Craniata</taxon>
        <taxon>Vertebrata</taxon>
        <taxon>Euteleostomi</taxon>
        <taxon>Actinopterygii</taxon>
        <taxon>Neopterygii</taxon>
        <taxon>Teleostei</taxon>
        <taxon>Neoteleostei</taxon>
        <taxon>Acanthomorphata</taxon>
        <taxon>Ovalentaria</taxon>
        <taxon>Atherinomorphae</taxon>
        <taxon>Cyprinodontiformes</taxon>
        <taxon>Goodeidae</taxon>
        <taxon>Characodon</taxon>
    </lineage>
</organism>
<feature type="compositionally biased region" description="Pro residues" evidence="1">
    <location>
        <begin position="1"/>
        <end position="18"/>
    </location>
</feature>
<evidence type="ECO:0000313" key="3">
    <source>
        <dbReference type="Proteomes" id="UP001352852"/>
    </source>
</evidence>
<reference evidence="2 3" key="1">
    <citation type="submission" date="2021-06" db="EMBL/GenBank/DDBJ databases">
        <authorList>
            <person name="Palmer J.M."/>
        </authorList>
    </citation>
    <scope>NUCLEOTIDE SEQUENCE [LARGE SCALE GENOMIC DNA]</scope>
    <source>
        <strain evidence="2 3">CL_MEX2019</strain>
        <tissue evidence="2">Muscle</tissue>
    </source>
</reference>